<comment type="caution">
    <text evidence="7">The sequence shown here is derived from an EMBL/GenBank/DDBJ whole genome shotgun (WGS) entry which is preliminary data.</text>
</comment>
<evidence type="ECO:0000256" key="2">
    <source>
        <dbReference type="ARBA" id="ARBA00022525"/>
    </source>
</evidence>
<evidence type="ECO:0000259" key="5">
    <source>
        <dbReference type="PROSITE" id="PS50842"/>
    </source>
</evidence>
<dbReference type="PRINTS" id="PR00829">
    <property type="entry name" value="LOLP1ALLERGN"/>
</dbReference>
<dbReference type="Gene3D" id="2.40.40.10">
    <property type="entry name" value="RlpA-like domain"/>
    <property type="match status" value="1"/>
</dbReference>
<dbReference type="PANTHER" id="PTHR31692">
    <property type="entry name" value="EXPANSIN-B3"/>
    <property type="match status" value="1"/>
</dbReference>
<protein>
    <submittedName>
        <fullName evidence="7">Uncharacterized protein</fullName>
    </submittedName>
</protein>
<reference evidence="7 8" key="1">
    <citation type="journal article" date="2020" name="IScience">
        <title>Genome Sequencing of the Endangered Kingdonia uniflora (Circaeasteraceae, Ranunculales) Reveals Potential Mechanisms of Evolutionary Specialization.</title>
        <authorList>
            <person name="Sun Y."/>
            <person name="Deng T."/>
            <person name="Zhang A."/>
            <person name="Moore M.J."/>
            <person name="Landis J.B."/>
            <person name="Lin N."/>
            <person name="Zhang H."/>
            <person name="Zhang X."/>
            <person name="Huang J."/>
            <person name="Zhang X."/>
            <person name="Sun H."/>
            <person name="Wang H."/>
        </authorList>
    </citation>
    <scope>NUCLEOTIDE SEQUENCE [LARGE SCALE GENOMIC DNA]</scope>
    <source>
        <strain evidence="7">TB1705</strain>
        <tissue evidence="7">Leaf</tissue>
    </source>
</reference>
<dbReference type="InterPro" id="IPR009009">
    <property type="entry name" value="RlpA-like_DPBB"/>
</dbReference>
<evidence type="ECO:0000313" key="7">
    <source>
        <dbReference type="EMBL" id="KAF6169768.1"/>
    </source>
</evidence>
<dbReference type="SMART" id="SM00837">
    <property type="entry name" value="DPBB_1"/>
    <property type="match status" value="1"/>
</dbReference>
<comment type="similarity">
    <text evidence="3">Belongs to the expansin family.</text>
</comment>
<keyword evidence="4" id="KW-0732">Signal</keyword>
<evidence type="ECO:0000256" key="4">
    <source>
        <dbReference type="SAM" id="SignalP"/>
    </source>
</evidence>
<dbReference type="OrthoDB" id="406505at2759"/>
<dbReference type="AlphaFoldDB" id="A0A7J7NS68"/>
<dbReference type="InterPro" id="IPR007117">
    <property type="entry name" value="Expansin_CBD"/>
</dbReference>
<proteinExistence type="inferred from homology"/>
<keyword evidence="2" id="KW-0964">Secreted</keyword>
<dbReference type="CDD" id="cd22275">
    <property type="entry name" value="DPBB_EXPB_N"/>
    <property type="match status" value="1"/>
</dbReference>
<dbReference type="InterPro" id="IPR036749">
    <property type="entry name" value="Expansin_CBD_sf"/>
</dbReference>
<dbReference type="PROSITE" id="PS50843">
    <property type="entry name" value="EXPANSIN_CBD"/>
    <property type="match status" value="1"/>
</dbReference>
<dbReference type="Pfam" id="PF01357">
    <property type="entry name" value="Expansin_C"/>
    <property type="match status" value="1"/>
</dbReference>
<dbReference type="InterPro" id="IPR005795">
    <property type="entry name" value="LolPI"/>
</dbReference>
<feature type="domain" description="Expansin-like EG45" evidence="5">
    <location>
        <begin position="61"/>
        <end position="171"/>
    </location>
</feature>
<dbReference type="GO" id="GO:0005576">
    <property type="term" value="C:extracellular region"/>
    <property type="evidence" value="ECO:0007669"/>
    <property type="project" value="UniProtKB-SubCell"/>
</dbReference>
<dbReference type="PANTHER" id="PTHR31692:SF49">
    <property type="entry name" value="EXPANSIN-B15-LIKE"/>
    <property type="match status" value="1"/>
</dbReference>
<evidence type="ECO:0000313" key="8">
    <source>
        <dbReference type="Proteomes" id="UP000541444"/>
    </source>
</evidence>
<organism evidence="7 8">
    <name type="scientific">Kingdonia uniflora</name>
    <dbReference type="NCBI Taxonomy" id="39325"/>
    <lineage>
        <taxon>Eukaryota</taxon>
        <taxon>Viridiplantae</taxon>
        <taxon>Streptophyta</taxon>
        <taxon>Embryophyta</taxon>
        <taxon>Tracheophyta</taxon>
        <taxon>Spermatophyta</taxon>
        <taxon>Magnoliopsida</taxon>
        <taxon>Ranunculales</taxon>
        <taxon>Circaeasteraceae</taxon>
        <taxon>Kingdonia</taxon>
    </lineage>
</organism>
<dbReference type="SUPFAM" id="SSF50685">
    <property type="entry name" value="Barwin-like endoglucanases"/>
    <property type="match status" value="1"/>
</dbReference>
<sequence>MAISTLHKAFLLLSLSLAPFCIPKTSFALSMKQFILSRTAIQWSSAGATWYGSPYGAGSDGGACGYGNTVSQAPYSSRVTAVGPSLYNSGRKCGACYQVKCRGHRSCSHKPVRVTITDFCPGGPCVSESVHFDLSGTAFGAMAIRGQENQLRNAGVLSIQFARVACYYGRTTVAFHVDPASNPYYISIVVEFEDGDGDLAGVSLQDASSTNWQAMQQSWGAEWKLDAKLWAPFSILLTSKYSGRNLVARNVIPAGWKPGTTYRSFVNYL</sequence>
<dbReference type="SUPFAM" id="SSF49590">
    <property type="entry name" value="PHL pollen allergen"/>
    <property type="match status" value="1"/>
</dbReference>
<evidence type="ECO:0000259" key="6">
    <source>
        <dbReference type="PROSITE" id="PS50843"/>
    </source>
</evidence>
<dbReference type="PROSITE" id="PS50842">
    <property type="entry name" value="EXPANSIN_EG45"/>
    <property type="match status" value="1"/>
</dbReference>
<accession>A0A7J7NS68</accession>
<dbReference type="Pfam" id="PF03330">
    <property type="entry name" value="DPBB_1"/>
    <property type="match status" value="1"/>
</dbReference>
<name>A0A7J7NS68_9MAGN</name>
<dbReference type="InterPro" id="IPR036908">
    <property type="entry name" value="RlpA-like_sf"/>
</dbReference>
<gene>
    <name evidence="7" type="ORF">GIB67_014607</name>
</gene>
<evidence type="ECO:0000256" key="3">
    <source>
        <dbReference type="RuleBase" id="RU003460"/>
    </source>
</evidence>
<feature type="signal peptide" evidence="4">
    <location>
        <begin position="1"/>
        <end position="28"/>
    </location>
</feature>
<keyword evidence="8" id="KW-1185">Reference proteome</keyword>
<dbReference type="InterPro" id="IPR007118">
    <property type="entry name" value="Expan_Lol_pI"/>
</dbReference>
<dbReference type="Gene3D" id="2.60.40.760">
    <property type="entry name" value="Expansin, cellulose-binding-like domain"/>
    <property type="match status" value="1"/>
</dbReference>
<dbReference type="EMBL" id="JACGCM010000627">
    <property type="protein sequence ID" value="KAF6169768.1"/>
    <property type="molecule type" value="Genomic_DNA"/>
</dbReference>
<dbReference type="Proteomes" id="UP000541444">
    <property type="component" value="Unassembled WGS sequence"/>
</dbReference>
<dbReference type="InterPro" id="IPR007112">
    <property type="entry name" value="Expansin/allergen_DPBB_dom"/>
</dbReference>
<feature type="chain" id="PRO_5029697600" evidence="4">
    <location>
        <begin position="29"/>
        <end position="269"/>
    </location>
</feature>
<dbReference type="PRINTS" id="PR01225">
    <property type="entry name" value="EXPANSNFAMLY"/>
</dbReference>
<comment type="subcellular location">
    <subcellularLocation>
        <location evidence="1">Secreted</location>
    </subcellularLocation>
</comment>
<feature type="domain" description="Expansin-like CBD" evidence="6">
    <location>
        <begin position="184"/>
        <end position="264"/>
    </location>
</feature>
<evidence type="ECO:0000256" key="1">
    <source>
        <dbReference type="ARBA" id="ARBA00004613"/>
    </source>
</evidence>